<dbReference type="InterPro" id="IPR048020">
    <property type="entry name" value="Transpos_IS3"/>
</dbReference>
<dbReference type="Proteomes" id="UP000679126">
    <property type="component" value="Unassembled WGS sequence"/>
</dbReference>
<name>A0ABS3YL63_9BACT</name>
<dbReference type="InterPro" id="IPR025948">
    <property type="entry name" value="HTH-like_dom"/>
</dbReference>
<dbReference type="Gene3D" id="1.10.10.10">
    <property type="entry name" value="Winged helix-like DNA-binding domain superfamily/Winged helix DNA-binding domain"/>
    <property type="match status" value="2"/>
</dbReference>
<sequence>MDRRTKFSFEEKLVVVRRVLKGMESAKAAAQRIGGSKATVQSWVDYYRKAGRKGLTLRHGTYEGSFKIGVIKHMLKNHLSLRQAAILFGIPKSGTIGRWLKKYEQYGPTGLLEETRGRKKRIMASKPPKYTKKTPETAEEKLAALQSELEYLRAENAYLKKLRALNSGRKCPKEKQQQRVKAIRELRREYALELLLKIAGMARSTYYYGLRQLDQPDKYATVKSQVRSIYHTHKGRYGYRRIMLSLRQSGYSINHKTVWRIMKECGLKSMVKVKKYRSYRGQQGKIAPNLLERDFTAEVPCQKWVTDVTEFNVRGKKLFLSPILDLYNGEIVSYKLSEQATLPMVMKMLYKAVVKMSPLKGLIIHSDQGWQYQTKTWQQALKDNKISQSMSRKGNCLDNAVMENFFSILKSELFYLQQFTSIKELKNAIDKYIRYYNNDRIKLKLKGLSPVQYRTQAA</sequence>
<dbReference type="Gene3D" id="3.30.420.10">
    <property type="entry name" value="Ribonuclease H-like superfamily/Ribonuclease H"/>
    <property type="match status" value="1"/>
</dbReference>
<dbReference type="InterPro" id="IPR050900">
    <property type="entry name" value="Transposase_IS3/IS150/IS904"/>
</dbReference>
<gene>
    <name evidence="3" type="ORF">J7I43_24615</name>
</gene>
<dbReference type="SUPFAM" id="SSF48295">
    <property type="entry name" value="TrpR-like"/>
    <property type="match status" value="1"/>
</dbReference>
<dbReference type="EMBL" id="JAGHKP010000011">
    <property type="protein sequence ID" value="MBO9155433.1"/>
    <property type="molecule type" value="Genomic_DNA"/>
</dbReference>
<dbReference type="SUPFAM" id="SSF46689">
    <property type="entry name" value="Homeodomain-like"/>
    <property type="match status" value="1"/>
</dbReference>
<dbReference type="InterPro" id="IPR036388">
    <property type="entry name" value="WH-like_DNA-bd_sf"/>
</dbReference>
<dbReference type="PANTHER" id="PTHR46889:SF4">
    <property type="entry name" value="TRANSPOSASE INSO FOR INSERTION SEQUENCE ELEMENT IS911B-RELATED"/>
    <property type="match status" value="1"/>
</dbReference>
<organism evidence="3 4">
    <name type="scientific">Chitinophaga chungangae</name>
    <dbReference type="NCBI Taxonomy" id="2821488"/>
    <lineage>
        <taxon>Bacteria</taxon>
        <taxon>Pseudomonadati</taxon>
        <taxon>Bacteroidota</taxon>
        <taxon>Chitinophagia</taxon>
        <taxon>Chitinophagales</taxon>
        <taxon>Chitinophagaceae</taxon>
        <taxon>Chitinophaga</taxon>
    </lineage>
</organism>
<dbReference type="InterPro" id="IPR010921">
    <property type="entry name" value="Trp_repressor/repl_initiator"/>
</dbReference>
<reference evidence="4" key="1">
    <citation type="submission" date="2021-03" db="EMBL/GenBank/DDBJ databases">
        <title>Assistant Professor.</title>
        <authorList>
            <person name="Huq M.A."/>
        </authorList>
    </citation>
    <scope>NUCLEOTIDE SEQUENCE [LARGE SCALE GENOMIC DNA]</scope>
    <source>
        <strain evidence="4">MAH-28</strain>
    </source>
</reference>
<comment type="caution">
    <text evidence="3">The sequence shown here is derived from an EMBL/GenBank/DDBJ whole genome shotgun (WGS) entry which is preliminary data.</text>
</comment>
<dbReference type="InterPro" id="IPR036397">
    <property type="entry name" value="RNaseH_sf"/>
</dbReference>
<dbReference type="Pfam" id="PF13276">
    <property type="entry name" value="HTH_21"/>
    <property type="match status" value="1"/>
</dbReference>
<evidence type="ECO:0000259" key="2">
    <source>
        <dbReference type="PROSITE" id="PS50994"/>
    </source>
</evidence>
<dbReference type="PANTHER" id="PTHR46889">
    <property type="entry name" value="TRANSPOSASE INSF FOR INSERTION SEQUENCE IS3B-RELATED"/>
    <property type="match status" value="1"/>
</dbReference>
<dbReference type="InterPro" id="IPR055247">
    <property type="entry name" value="InsJ-like_HTH"/>
</dbReference>
<dbReference type="InterPro" id="IPR009057">
    <property type="entry name" value="Homeodomain-like_sf"/>
</dbReference>
<dbReference type="InterPro" id="IPR012337">
    <property type="entry name" value="RNaseH-like_sf"/>
</dbReference>
<evidence type="ECO:0000313" key="3">
    <source>
        <dbReference type="EMBL" id="MBO9155433.1"/>
    </source>
</evidence>
<dbReference type="Pfam" id="PF13518">
    <property type="entry name" value="HTH_28"/>
    <property type="match status" value="2"/>
</dbReference>
<protein>
    <submittedName>
        <fullName evidence="3">IS3 family transposase</fullName>
    </submittedName>
</protein>
<dbReference type="NCBIfam" id="NF033516">
    <property type="entry name" value="transpos_IS3"/>
    <property type="match status" value="1"/>
</dbReference>
<evidence type="ECO:0000313" key="4">
    <source>
        <dbReference type="Proteomes" id="UP000679126"/>
    </source>
</evidence>
<evidence type="ECO:0000256" key="1">
    <source>
        <dbReference type="SAM" id="Coils"/>
    </source>
</evidence>
<proteinExistence type="predicted"/>
<feature type="domain" description="Integrase catalytic" evidence="2">
    <location>
        <begin position="296"/>
        <end position="458"/>
    </location>
</feature>
<accession>A0ABS3YL63</accession>
<dbReference type="SUPFAM" id="SSF53098">
    <property type="entry name" value="Ribonuclease H-like"/>
    <property type="match status" value="1"/>
</dbReference>
<dbReference type="Pfam" id="PF13333">
    <property type="entry name" value="rve_2"/>
    <property type="match status" value="1"/>
</dbReference>
<keyword evidence="4" id="KW-1185">Reference proteome</keyword>
<dbReference type="InterPro" id="IPR001584">
    <property type="entry name" value="Integrase_cat-core"/>
</dbReference>
<feature type="coiled-coil region" evidence="1">
    <location>
        <begin position="142"/>
        <end position="193"/>
    </location>
</feature>
<dbReference type="Pfam" id="PF00665">
    <property type="entry name" value="rve"/>
    <property type="match status" value="1"/>
</dbReference>
<dbReference type="PROSITE" id="PS50994">
    <property type="entry name" value="INTEGRASE"/>
    <property type="match status" value="1"/>
</dbReference>
<keyword evidence="1" id="KW-0175">Coiled coil</keyword>